<reference evidence="1" key="2">
    <citation type="submission" date="2016-06" db="EMBL/GenBank/DDBJ databases">
        <title>The genome of a short-lived fish provides insights into sex chromosome evolution and the genetic control of aging.</title>
        <authorList>
            <person name="Reichwald K."/>
            <person name="Felder M."/>
            <person name="Petzold A."/>
            <person name="Koch P."/>
            <person name="Groth M."/>
            <person name="Platzer M."/>
        </authorList>
    </citation>
    <scope>NUCLEOTIDE SEQUENCE</scope>
    <source>
        <tissue evidence="1">Brain</tissue>
    </source>
</reference>
<proteinExistence type="predicted"/>
<organism evidence="1">
    <name type="scientific">Nothobranchius korthausae</name>
    <dbReference type="NCBI Taxonomy" id="1143690"/>
    <lineage>
        <taxon>Eukaryota</taxon>
        <taxon>Metazoa</taxon>
        <taxon>Chordata</taxon>
        <taxon>Craniata</taxon>
        <taxon>Vertebrata</taxon>
        <taxon>Euteleostomi</taxon>
        <taxon>Actinopterygii</taxon>
        <taxon>Neopterygii</taxon>
        <taxon>Teleostei</taxon>
        <taxon>Neoteleostei</taxon>
        <taxon>Acanthomorphata</taxon>
        <taxon>Ovalentaria</taxon>
        <taxon>Atherinomorphae</taxon>
        <taxon>Cyprinodontiformes</taxon>
        <taxon>Nothobranchiidae</taxon>
        <taxon>Nothobranchius</taxon>
    </lineage>
</organism>
<accession>A0A1A8EYH3</accession>
<gene>
    <name evidence="1" type="primary">ANK1</name>
</gene>
<protein>
    <submittedName>
        <fullName evidence="1">Ankyrin 1, erythrocytic</fullName>
    </submittedName>
</protein>
<sequence>MDEWMDEWDEHAKTFLSGGKWLYAPRVYHHKRNCAARTDR</sequence>
<dbReference type="AlphaFoldDB" id="A0A1A8EYH3"/>
<name>A0A1A8EYH3_9TELE</name>
<evidence type="ECO:0000313" key="1">
    <source>
        <dbReference type="EMBL" id="SBQ51593.1"/>
    </source>
</evidence>
<reference evidence="1" key="1">
    <citation type="submission" date="2016-05" db="EMBL/GenBank/DDBJ databases">
        <authorList>
            <person name="Lavstsen T."/>
            <person name="Jespersen J.S."/>
        </authorList>
    </citation>
    <scope>NUCLEOTIDE SEQUENCE</scope>
    <source>
        <tissue evidence="1">Brain</tissue>
    </source>
</reference>
<dbReference type="EMBL" id="HAEB01005066">
    <property type="protein sequence ID" value="SBQ51593.1"/>
    <property type="molecule type" value="Transcribed_RNA"/>
</dbReference>